<protein>
    <recommendedName>
        <fullName evidence="6">Integral membrane protein</fullName>
    </recommendedName>
</protein>
<evidence type="ECO:0000256" key="1">
    <source>
        <dbReference type="SAM" id="MobiDB-lite"/>
    </source>
</evidence>
<feature type="transmembrane region" description="Helical" evidence="2">
    <location>
        <begin position="45"/>
        <end position="66"/>
    </location>
</feature>
<dbReference type="PATRIC" id="fig|1800.3.peg.4421"/>
<dbReference type="EMBL" id="JYNX01000060">
    <property type="protein sequence ID" value="KMO73222.1"/>
    <property type="molecule type" value="Genomic_DNA"/>
</dbReference>
<keyword evidence="5" id="KW-1185">Reference proteome</keyword>
<name>A0A0J6VUU4_MYCCU</name>
<keyword evidence="2" id="KW-0812">Transmembrane</keyword>
<feature type="chain" id="PRO_5039649849" description="Integral membrane protein" evidence="3">
    <location>
        <begin position="22"/>
        <end position="103"/>
    </location>
</feature>
<organism evidence="4 5">
    <name type="scientific">Mycolicibacterium chubuense</name>
    <name type="common">Mycobacterium chubuense</name>
    <dbReference type="NCBI Taxonomy" id="1800"/>
    <lineage>
        <taxon>Bacteria</taxon>
        <taxon>Bacillati</taxon>
        <taxon>Actinomycetota</taxon>
        <taxon>Actinomycetes</taxon>
        <taxon>Mycobacteriales</taxon>
        <taxon>Mycobacteriaceae</taxon>
        <taxon>Mycolicibacterium</taxon>
    </lineage>
</organism>
<keyword evidence="2" id="KW-1133">Transmembrane helix</keyword>
<dbReference type="RefSeq" id="WP_048420280.1">
    <property type="nucleotide sequence ID" value="NZ_JYNX01000060.1"/>
</dbReference>
<reference evidence="4 5" key="1">
    <citation type="journal article" date="2015" name="Genome Biol. Evol.">
        <title>Characterization of Three Mycobacterium spp. with Potential Use in Bioremediation by Genome Sequencing and Comparative Genomics.</title>
        <authorList>
            <person name="Das S."/>
            <person name="Pettersson B.M."/>
            <person name="Behra P.R."/>
            <person name="Ramesh M."/>
            <person name="Dasgupta S."/>
            <person name="Bhattacharya A."/>
            <person name="Kirsebom L.A."/>
        </authorList>
    </citation>
    <scope>NUCLEOTIDE SEQUENCE [LARGE SCALE GENOMIC DNA]</scope>
    <source>
        <strain evidence="4 5">DSM 44219</strain>
    </source>
</reference>
<feature type="compositionally biased region" description="Basic and acidic residues" evidence="1">
    <location>
        <begin position="77"/>
        <end position="97"/>
    </location>
</feature>
<accession>A0A0J6VUU4</accession>
<sequence>MNREACKFFAGSFAALAYAHAAYAVATSSGVVDEPVFLGRRWGVGYMWTEAAVYSALSVTLGYLGWRRPPETAQLPPHDRQARDAGAETDVHEESEKGTAAAV</sequence>
<evidence type="ECO:0000313" key="4">
    <source>
        <dbReference type="EMBL" id="KMO73222.1"/>
    </source>
</evidence>
<feature type="signal peptide" evidence="3">
    <location>
        <begin position="1"/>
        <end position="21"/>
    </location>
</feature>
<dbReference type="AlphaFoldDB" id="A0A0J6VUU4"/>
<keyword evidence="3" id="KW-0732">Signal</keyword>
<evidence type="ECO:0000313" key="5">
    <source>
        <dbReference type="Proteomes" id="UP000036176"/>
    </source>
</evidence>
<dbReference type="Proteomes" id="UP000036176">
    <property type="component" value="Unassembled WGS sequence"/>
</dbReference>
<keyword evidence="2" id="KW-0472">Membrane</keyword>
<evidence type="ECO:0008006" key="6">
    <source>
        <dbReference type="Google" id="ProtNLM"/>
    </source>
</evidence>
<evidence type="ECO:0000256" key="2">
    <source>
        <dbReference type="SAM" id="Phobius"/>
    </source>
</evidence>
<proteinExistence type="predicted"/>
<comment type="caution">
    <text evidence="4">The sequence shown here is derived from an EMBL/GenBank/DDBJ whole genome shotgun (WGS) entry which is preliminary data.</text>
</comment>
<evidence type="ECO:0000256" key="3">
    <source>
        <dbReference type="SAM" id="SignalP"/>
    </source>
</evidence>
<feature type="region of interest" description="Disordered" evidence="1">
    <location>
        <begin position="70"/>
        <end position="103"/>
    </location>
</feature>
<gene>
    <name evidence="4" type="ORF">MCHUDSM44219_04400</name>
</gene>